<dbReference type="Gene3D" id="3.30.450.40">
    <property type="match status" value="1"/>
</dbReference>
<evidence type="ECO:0000313" key="3">
    <source>
        <dbReference type="EMBL" id="MDD0816252.1"/>
    </source>
</evidence>
<dbReference type="SMART" id="SM00052">
    <property type="entry name" value="EAL"/>
    <property type="match status" value="1"/>
</dbReference>
<dbReference type="InterPro" id="IPR050706">
    <property type="entry name" value="Cyclic-di-GMP_PDE-like"/>
</dbReference>
<dbReference type="PROSITE" id="PS50887">
    <property type="entry name" value="GGDEF"/>
    <property type="match status" value="1"/>
</dbReference>
<comment type="caution">
    <text evidence="3">The sequence shown here is derived from an EMBL/GenBank/DDBJ whole genome shotgun (WGS) entry which is preliminary data.</text>
</comment>
<dbReference type="SMART" id="SM00267">
    <property type="entry name" value="GGDEF"/>
    <property type="match status" value="1"/>
</dbReference>
<evidence type="ECO:0000313" key="4">
    <source>
        <dbReference type="Proteomes" id="UP001528672"/>
    </source>
</evidence>
<dbReference type="RefSeq" id="WP_273927952.1">
    <property type="nucleotide sequence ID" value="NZ_JAQSIO010000007.1"/>
</dbReference>
<dbReference type="PANTHER" id="PTHR33121">
    <property type="entry name" value="CYCLIC DI-GMP PHOSPHODIESTERASE PDEF"/>
    <property type="match status" value="1"/>
</dbReference>
<feature type="domain" description="GGDEF" evidence="2">
    <location>
        <begin position="354"/>
        <end position="486"/>
    </location>
</feature>
<name>A0ABT5MI41_9BURK</name>
<dbReference type="SUPFAM" id="SSF55073">
    <property type="entry name" value="Nucleotide cyclase"/>
    <property type="match status" value="1"/>
</dbReference>
<reference evidence="3 4" key="1">
    <citation type="submission" date="2023-02" db="EMBL/GenBank/DDBJ databases">
        <title>Bacterial whole genome sequence for Curvibacter sp. HBC28.</title>
        <authorList>
            <person name="Le V."/>
            <person name="Ko S.-R."/>
            <person name="Ahn C.-Y."/>
            <person name="Oh H.-M."/>
        </authorList>
    </citation>
    <scope>NUCLEOTIDE SEQUENCE [LARGE SCALE GENOMIC DNA]</scope>
    <source>
        <strain evidence="3 4">HBC28</strain>
    </source>
</reference>
<dbReference type="SUPFAM" id="SSF141868">
    <property type="entry name" value="EAL domain-like"/>
    <property type="match status" value="1"/>
</dbReference>
<dbReference type="Pfam" id="PF00990">
    <property type="entry name" value="GGDEF"/>
    <property type="match status" value="1"/>
</dbReference>
<proteinExistence type="predicted"/>
<keyword evidence="4" id="KW-1185">Reference proteome</keyword>
<dbReference type="CDD" id="cd01949">
    <property type="entry name" value="GGDEF"/>
    <property type="match status" value="1"/>
</dbReference>
<dbReference type="InterPro" id="IPR000160">
    <property type="entry name" value="GGDEF_dom"/>
</dbReference>
<organism evidence="3 4">
    <name type="scientific">Curvibacter microcysteis</name>
    <dbReference type="NCBI Taxonomy" id="3026419"/>
    <lineage>
        <taxon>Bacteria</taxon>
        <taxon>Pseudomonadati</taxon>
        <taxon>Pseudomonadota</taxon>
        <taxon>Betaproteobacteria</taxon>
        <taxon>Burkholderiales</taxon>
        <taxon>Comamonadaceae</taxon>
        <taxon>Curvibacter</taxon>
    </lineage>
</organism>
<evidence type="ECO:0000259" key="2">
    <source>
        <dbReference type="PROSITE" id="PS50887"/>
    </source>
</evidence>
<protein>
    <submittedName>
        <fullName evidence="3">EAL domain-containing protein</fullName>
    </submittedName>
</protein>
<dbReference type="Gene3D" id="3.30.450.20">
    <property type="entry name" value="PAS domain"/>
    <property type="match status" value="1"/>
</dbReference>
<dbReference type="InterPro" id="IPR029016">
    <property type="entry name" value="GAF-like_dom_sf"/>
</dbReference>
<accession>A0ABT5MI41</accession>
<dbReference type="SMART" id="SM00065">
    <property type="entry name" value="GAF"/>
    <property type="match status" value="1"/>
</dbReference>
<gene>
    <name evidence="3" type="ORF">PSQ39_16550</name>
</gene>
<dbReference type="Gene3D" id="3.30.70.270">
    <property type="match status" value="1"/>
</dbReference>
<feature type="domain" description="EAL" evidence="1">
    <location>
        <begin position="502"/>
        <end position="756"/>
    </location>
</feature>
<dbReference type="InterPro" id="IPR003018">
    <property type="entry name" value="GAF"/>
</dbReference>
<dbReference type="PANTHER" id="PTHR33121:SF79">
    <property type="entry name" value="CYCLIC DI-GMP PHOSPHODIESTERASE PDED-RELATED"/>
    <property type="match status" value="1"/>
</dbReference>
<dbReference type="InterPro" id="IPR001633">
    <property type="entry name" value="EAL_dom"/>
</dbReference>
<dbReference type="Proteomes" id="UP001528672">
    <property type="component" value="Unassembled WGS sequence"/>
</dbReference>
<dbReference type="PROSITE" id="PS50883">
    <property type="entry name" value="EAL"/>
    <property type="match status" value="1"/>
</dbReference>
<dbReference type="EMBL" id="JAQSIO010000007">
    <property type="protein sequence ID" value="MDD0816252.1"/>
    <property type="molecule type" value="Genomic_DNA"/>
</dbReference>
<dbReference type="Pfam" id="PF00563">
    <property type="entry name" value="EAL"/>
    <property type="match status" value="1"/>
</dbReference>
<dbReference type="InterPro" id="IPR035919">
    <property type="entry name" value="EAL_sf"/>
</dbReference>
<dbReference type="NCBIfam" id="TIGR00254">
    <property type="entry name" value="GGDEF"/>
    <property type="match status" value="1"/>
</dbReference>
<sequence length="758" mass="83220">MKKSNPPRLTSSRSPTLVSGEAAPWAHDAALEEAAGFGLWQYDVPSGRLSLSAMAARYLDVPEGPAKSLDEQLVHVVAGDLAQLLPCSKVLPSTPVQAELRVISETQGMRWLRWATLPLDPGTPGQLRGVVQDITELKHAQVRERLGFELTEFLIGSHSLGSAILSVIQLVCRNLGWEWGAYWALEPGSEGEPQLACHQFWHHPEHDMQAFTQASQALKMHPGEGLVGQVWQSGQGRWIDDMAGDPRFLRRASARENRLWSGYVFPVTYVTGDGSEHRPGVLEFFSSLSRQPDALLPKLATTIGALLAQTAQKLEQQATVLLLSQVDGLTGLTNRRHFYEVLGATCRHAEAQGQGFALMFIDLDRFKPINDAFGHDAGNTVLREFGHRLQQLAPVGAVAGRLGGDEFALLLPAAPSQHYAEVAELVRQAARRPMLHEGVELSLTASVGISLFPENGSTPPELLRSADAAMYRIKQNGRDGCDFFSEANPHALAEQQTHLMQRLQMAQDLHQALRRQELFLVYQPIFDLAHGGAHAIEALIRWRRPDGQLVPPDVFIALAEETHLIVQIGQWVVAQACRDLASLCAAGLPDLKVHVNMAAPEFTREALPQELTTLVQAHGLRPEQLSLELTESLLMKQPEQVMAVMARLRQRGFDISLDDFGKGHSALSLLKDLPISTLKIDRAFVRGLGQRDSERAILATIMDLGRHLGLQVITEGVETDTQLACVRGCGGQLIQGFLLSRPLPLDALRQRLLPDAAG</sequence>
<dbReference type="Gene3D" id="3.20.20.450">
    <property type="entry name" value="EAL domain"/>
    <property type="match status" value="1"/>
</dbReference>
<dbReference type="CDD" id="cd01948">
    <property type="entry name" value="EAL"/>
    <property type="match status" value="1"/>
</dbReference>
<evidence type="ECO:0000259" key="1">
    <source>
        <dbReference type="PROSITE" id="PS50883"/>
    </source>
</evidence>
<dbReference type="InterPro" id="IPR043128">
    <property type="entry name" value="Rev_trsase/Diguanyl_cyclase"/>
</dbReference>
<dbReference type="SUPFAM" id="SSF55781">
    <property type="entry name" value="GAF domain-like"/>
    <property type="match status" value="1"/>
</dbReference>
<dbReference type="InterPro" id="IPR029787">
    <property type="entry name" value="Nucleotide_cyclase"/>
</dbReference>